<evidence type="ECO:0000256" key="2">
    <source>
        <dbReference type="ARBA" id="ARBA00004167"/>
    </source>
</evidence>
<dbReference type="InterPro" id="IPR036093">
    <property type="entry name" value="NAC_dom_sf"/>
</dbReference>
<dbReference type="Pfam" id="PF02365">
    <property type="entry name" value="NAM"/>
    <property type="match status" value="1"/>
</dbReference>
<protein>
    <recommendedName>
        <fullName evidence="11">NAC domain-containing protein</fullName>
    </recommendedName>
</protein>
<dbReference type="PANTHER" id="PTHR31744:SF216">
    <property type="entry name" value="NAC TRANSCRIPTION FACTOR"/>
    <property type="match status" value="1"/>
</dbReference>
<evidence type="ECO:0000313" key="12">
    <source>
        <dbReference type="EMBL" id="EEF47099.1"/>
    </source>
</evidence>
<dbReference type="PANTHER" id="PTHR31744">
    <property type="entry name" value="PROTEIN CUP-SHAPED COTYLEDON 2-RELATED"/>
    <property type="match status" value="1"/>
</dbReference>
<dbReference type="GO" id="GO:0000976">
    <property type="term" value="F:transcription cis-regulatory region binding"/>
    <property type="evidence" value="ECO:0007669"/>
    <property type="project" value="UniProtKB-ARBA"/>
</dbReference>
<sequence length="233" mass="26358">MTIPTRSDHSIPLVGYRFHPTDYEAADHFLKRKMIGRDNGKPPISQIKVCDFEPCDIPALVNAKLEDQVWRSNRRTKARYWKPTGKPRKVKAKRTEEEIGTKRSLVFYIKDHPKPRRTKWIMHEHECSPNSTLATQTKLSAKAVGRALVPELKLSFEHVSQEVLVVEGISNEIAANSSSDEYEPSIGSTIGFENHNLIKMTAMSTYDKGDLNCVKSPVVKGPSPTFQVQVTKE</sequence>
<gene>
    <name evidence="12" type="ORF">RCOM_1341370</name>
</gene>
<evidence type="ECO:0000256" key="6">
    <source>
        <dbReference type="ARBA" id="ARBA00023125"/>
    </source>
</evidence>
<dbReference type="AlphaFoldDB" id="B9RMX6"/>
<dbReference type="Proteomes" id="UP000008311">
    <property type="component" value="Unassembled WGS sequence"/>
</dbReference>
<dbReference type="InParanoid" id="B9RMX6"/>
<keyword evidence="8" id="KW-0010">Activator</keyword>
<dbReference type="SUPFAM" id="SSF101941">
    <property type="entry name" value="NAC domain"/>
    <property type="match status" value="1"/>
</dbReference>
<dbReference type="GO" id="GO:0005634">
    <property type="term" value="C:nucleus"/>
    <property type="evidence" value="ECO:0007669"/>
    <property type="project" value="UniProtKB-SubCell"/>
</dbReference>
<keyword evidence="3" id="KW-0812">Transmembrane</keyword>
<feature type="domain" description="NAC" evidence="11">
    <location>
        <begin position="12"/>
        <end position="150"/>
    </location>
</feature>
<keyword evidence="9" id="KW-0804">Transcription</keyword>
<evidence type="ECO:0000256" key="3">
    <source>
        <dbReference type="ARBA" id="ARBA00022692"/>
    </source>
</evidence>
<evidence type="ECO:0000259" key="11">
    <source>
        <dbReference type="PROSITE" id="PS51005"/>
    </source>
</evidence>
<evidence type="ECO:0000256" key="1">
    <source>
        <dbReference type="ARBA" id="ARBA00004123"/>
    </source>
</evidence>
<evidence type="ECO:0000256" key="5">
    <source>
        <dbReference type="ARBA" id="ARBA00023015"/>
    </source>
</evidence>
<dbReference type="GO" id="GO:0016020">
    <property type="term" value="C:membrane"/>
    <property type="evidence" value="ECO:0007669"/>
    <property type="project" value="UniProtKB-SubCell"/>
</dbReference>
<evidence type="ECO:0000256" key="9">
    <source>
        <dbReference type="ARBA" id="ARBA00023163"/>
    </source>
</evidence>
<evidence type="ECO:0000256" key="7">
    <source>
        <dbReference type="ARBA" id="ARBA00023136"/>
    </source>
</evidence>
<dbReference type="GO" id="GO:0006355">
    <property type="term" value="P:regulation of DNA-templated transcription"/>
    <property type="evidence" value="ECO:0007669"/>
    <property type="project" value="InterPro"/>
</dbReference>
<dbReference type="InterPro" id="IPR003441">
    <property type="entry name" value="NAC-dom"/>
</dbReference>
<evidence type="ECO:0000256" key="10">
    <source>
        <dbReference type="ARBA" id="ARBA00023242"/>
    </source>
</evidence>
<name>B9RMX6_RICCO</name>
<proteinExistence type="predicted"/>
<dbReference type="PROSITE" id="PS51005">
    <property type="entry name" value="NAC"/>
    <property type="match status" value="1"/>
</dbReference>
<reference evidence="13" key="1">
    <citation type="journal article" date="2010" name="Nat. Biotechnol.">
        <title>Draft genome sequence of the oilseed species Ricinus communis.</title>
        <authorList>
            <person name="Chan A.P."/>
            <person name="Crabtree J."/>
            <person name="Zhao Q."/>
            <person name="Lorenzi H."/>
            <person name="Orvis J."/>
            <person name="Puiu D."/>
            <person name="Melake-Berhan A."/>
            <person name="Jones K.M."/>
            <person name="Redman J."/>
            <person name="Chen G."/>
            <person name="Cahoon E.B."/>
            <person name="Gedil M."/>
            <person name="Stanke M."/>
            <person name="Haas B.J."/>
            <person name="Wortman J.R."/>
            <person name="Fraser-Liggett C.M."/>
            <person name="Ravel J."/>
            <person name="Rabinowicz P.D."/>
        </authorList>
    </citation>
    <scope>NUCLEOTIDE SEQUENCE [LARGE SCALE GENOMIC DNA]</scope>
    <source>
        <strain evidence="13">cv. Hale</strain>
    </source>
</reference>
<keyword evidence="6" id="KW-0238">DNA-binding</keyword>
<comment type="subcellular location">
    <subcellularLocation>
        <location evidence="2">Membrane</location>
        <topology evidence="2">Single-pass membrane protein</topology>
    </subcellularLocation>
    <subcellularLocation>
        <location evidence="1">Nucleus</location>
    </subcellularLocation>
</comment>
<dbReference type="EMBL" id="EQ973790">
    <property type="protein sequence ID" value="EEF47099.1"/>
    <property type="molecule type" value="Genomic_DNA"/>
</dbReference>
<keyword evidence="4" id="KW-1133">Transmembrane helix</keyword>
<keyword evidence="10" id="KW-0539">Nucleus</keyword>
<dbReference type="Gene3D" id="2.170.150.80">
    <property type="entry name" value="NAC domain"/>
    <property type="match status" value="1"/>
</dbReference>
<evidence type="ECO:0000256" key="8">
    <source>
        <dbReference type="ARBA" id="ARBA00023159"/>
    </source>
</evidence>
<evidence type="ECO:0000313" key="13">
    <source>
        <dbReference type="Proteomes" id="UP000008311"/>
    </source>
</evidence>
<evidence type="ECO:0000256" key="4">
    <source>
        <dbReference type="ARBA" id="ARBA00022989"/>
    </source>
</evidence>
<keyword evidence="7" id="KW-0472">Membrane</keyword>
<organism evidence="12 13">
    <name type="scientific">Ricinus communis</name>
    <name type="common">Castor bean</name>
    <dbReference type="NCBI Taxonomy" id="3988"/>
    <lineage>
        <taxon>Eukaryota</taxon>
        <taxon>Viridiplantae</taxon>
        <taxon>Streptophyta</taxon>
        <taxon>Embryophyta</taxon>
        <taxon>Tracheophyta</taxon>
        <taxon>Spermatophyta</taxon>
        <taxon>Magnoliopsida</taxon>
        <taxon>eudicotyledons</taxon>
        <taxon>Gunneridae</taxon>
        <taxon>Pentapetalae</taxon>
        <taxon>rosids</taxon>
        <taxon>fabids</taxon>
        <taxon>Malpighiales</taxon>
        <taxon>Euphorbiaceae</taxon>
        <taxon>Acalyphoideae</taxon>
        <taxon>Acalypheae</taxon>
        <taxon>Ricinus</taxon>
    </lineage>
</organism>
<keyword evidence="5" id="KW-0805">Transcription regulation</keyword>
<dbReference type="STRING" id="3988.B9RMX6"/>
<keyword evidence="13" id="KW-1185">Reference proteome</keyword>
<accession>B9RMX6</accession>